<evidence type="ECO:0000313" key="2">
    <source>
        <dbReference type="EMBL" id="KAE7995724.1"/>
    </source>
</evidence>
<protein>
    <submittedName>
        <fullName evidence="2">Uncharacterized protein</fullName>
    </submittedName>
</protein>
<name>A0A5N6QBI2_9ROSI</name>
<sequence>MHAKLFFFACKAIMFFIRHWWPDMLLWAYVMQNLVEMQVYTLGMRDSNRTTGDLDSFRSSAHLTSLRSISLSASLSRSPCLKWRKNCEKGQKLIVVVLAVRNHHQNLHPSAPPTWAAKPPFVSPPLAPSPGSYTPAKPLTSPSPAAKPPFLSPPLAPSPGSYTPAKPPASPSPAAVTPSVLTPPAPSPEAYTLAKPPHRHLRRRRKKKYEGDGHCVDSREERECF</sequence>
<evidence type="ECO:0000256" key="1">
    <source>
        <dbReference type="SAM" id="MobiDB-lite"/>
    </source>
</evidence>
<dbReference type="EMBL" id="CM017321">
    <property type="protein sequence ID" value="KAE7995724.1"/>
    <property type="molecule type" value="Genomic_DNA"/>
</dbReference>
<dbReference type="AlphaFoldDB" id="A0A5N6QBI2"/>
<feature type="region of interest" description="Disordered" evidence="1">
    <location>
        <begin position="126"/>
        <end position="225"/>
    </location>
</feature>
<dbReference type="Proteomes" id="UP000327013">
    <property type="component" value="Chromosome 1"/>
</dbReference>
<accession>A0A5N6QBI2</accession>
<proteinExistence type="predicted"/>
<feature type="compositionally biased region" description="Basic and acidic residues" evidence="1">
    <location>
        <begin position="209"/>
        <end position="225"/>
    </location>
</feature>
<reference evidence="2 3" key="1">
    <citation type="submission" date="2019-06" db="EMBL/GenBank/DDBJ databases">
        <title>A chromosomal-level reference genome of Carpinus fangiana (Coryloideae, Betulaceae).</title>
        <authorList>
            <person name="Yang X."/>
            <person name="Wang Z."/>
            <person name="Zhang L."/>
            <person name="Hao G."/>
            <person name="Liu J."/>
            <person name="Yang Y."/>
        </authorList>
    </citation>
    <scope>NUCLEOTIDE SEQUENCE [LARGE SCALE GENOMIC DNA]</scope>
    <source>
        <strain evidence="2">Cfa_2016G</strain>
        <tissue evidence="2">Leaf</tissue>
    </source>
</reference>
<keyword evidence="3" id="KW-1185">Reference proteome</keyword>
<evidence type="ECO:0000313" key="3">
    <source>
        <dbReference type="Proteomes" id="UP000327013"/>
    </source>
</evidence>
<gene>
    <name evidence="2" type="ORF">FH972_000494</name>
</gene>
<feature type="compositionally biased region" description="Basic residues" evidence="1">
    <location>
        <begin position="196"/>
        <end position="208"/>
    </location>
</feature>
<organism evidence="2 3">
    <name type="scientific">Carpinus fangiana</name>
    <dbReference type="NCBI Taxonomy" id="176857"/>
    <lineage>
        <taxon>Eukaryota</taxon>
        <taxon>Viridiplantae</taxon>
        <taxon>Streptophyta</taxon>
        <taxon>Embryophyta</taxon>
        <taxon>Tracheophyta</taxon>
        <taxon>Spermatophyta</taxon>
        <taxon>Magnoliopsida</taxon>
        <taxon>eudicotyledons</taxon>
        <taxon>Gunneridae</taxon>
        <taxon>Pentapetalae</taxon>
        <taxon>rosids</taxon>
        <taxon>fabids</taxon>
        <taxon>Fagales</taxon>
        <taxon>Betulaceae</taxon>
        <taxon>Carpinus</taxon>
    </lineage>
</organism>
<feature type="compositionally biased region" description="Pro residues" evidence="1">
    <location>
        <begin position="145"/>
        <end position="157"/>
    </location>
</feature>